<name>A0AA88KW46_ARTSF</name>
<comment type="caution">
    <text evidence="1">The sequence shown here is derived from an EMBL/GenBank/DDBJ whole genome shotgun (WGS) entry which is preliminary data.</text>
</comment>
<gene>
    <name evidence="1" type="ORF">QYM36_013205</name>
</gene>
<keyword evidence="2" id="KW-1185">Reference proteome</keyword>
<protein>
    <submittedName>
        <fullName evidence="1">Uncharacterized protein</fullName>
    </submittedName>
</protein>
<sequence length="145" mass="15825">MDRYCRKAVGEAVKALSNKIVKPVLTLVKRKRHSKRSASHKKLQQSCEEEITTIWQHPSDLSNETNENTANELLEARLHELIVRECAAVAAQTGAPLSVHVSGHFTVTPYIAALPVPVCIVEPSTITSFQKAEGQAKISNGTVGN</sequence>
<proteinExistence type="predicted"/>
<dbReference type="Proteomes" id="UP001187531">
    <property type="component" value="Unassembled WGS sequence"/>
</dbReference>
<evidence type="ECO:0000313" key="1">
    <source>
        <dbReference type="EMBL" id="KAK2709468.1"/>
    </source>
</evidence>
<evidence type="ECO:0000313" key="2">
    <source>
        <dbReference type="Proteomes" id="UP001187531"/>
    </source>
</evidence>
<reference evidence="1" key="1">
    <citation type="submission" date="2023-07" db="EMBL/GenBank/DDBJ databases">
        <title>Chromosome-level genome assembly of Artemia franciscana.</title>
        <authorList>
            <person name="Jo E."/>
        </authorList>
    </citation>
    <scope>NUCLEOTIDE SEQUENCE</scope>
    <source>
        <tissue evidence="1">Whole body</tissue>
    </source>
</reference>
<organism evidence="1 2">
    <name type="scientific">Artemia franciscana</name>
    <name type="common">Brine shrimp</name>
    <name type="synonym">Artemia sanfranciscana</name>
    <dbReference type="NCBI Taxonomy" id="6661"/>
    <lineage>
        <taxon>Eukaryota</taxon>
        <taxon>Metazoa</taxon>
        <taxon>Ecdysozoa</taxon>
        <taxon>Arthropoda</taxon>
        <taxon>Crustacea</taxon>
        <taxon>Branchiopoda</taxon>
        <taxon>Anostraca</taxon>
        <taxon>Artemiidae</taxon>
        <taxon>Artemia</taxon>
    </lineage>
</organism>
<dbReference type="EMBL" id="JAVRJZ010000017">
    <property type="protein sequence ID" value="KAK2709468.1"/>
    <property type="molecule type" value="Genomic_DNA"/>
</dbReference>
<accession>A0AA88KW46</accession>
<dbReference type="AlphaFoldDB" id="A0AA88KW46"/>